<protein>
    <submittedName>
        <fullName evidence="3">Uncharacterized protein</fullName>
    </submittedName>
</protein>
<feature type="region of interest" description="Disordered" evidence="2">
    <location>
        <begin position="112"/>
        <end position="159"/>
    </location>
</feature>
<keyword evidence="1" id="KW-0175">Coiled coil</keyword>
<feature type="coiled-coil region" evidence="1">
    <location>
        <begin position="897"/>
        <end position="1061"/>
    </location>
</feature>
<evidence type="ECO:0000313" key="4">
    <source>
        <dbReference type="Proteomes" id="UP000075714"/>
    </source>
</evidence>
<sequence length="1123" mass="121495">MEAQMIDLLAPGSPSVSLKESSATSALSRLLHYQVLRQGRMTRAAALTAATSAGPQASANSAGSSGSRSGRAVTAAAHLMLNIQLTGFAANGEQLATNLTFVELAAPESKLGASAPNQGQIQPYNGGGPMGGRGRGASASGDEAGPAPSSDGGGGAAEELAREVEQLRAELGAEKRETQRVRAESSLLEAQVRALQDNLNSARAGQSSLSTQLSEAKAASETLRQERDRLQRQNHELSEKLQAQVRSLSEETSRLRAQALEAAGQVEAEQVARRSAESALAQLRVQMENSRGAEGSALQQAASLSAQVKELTAAIEVVRAERNKLQEAKWRAEERCEQLGLELDAALTQRTKLDMEARAASTKAASDLRSAVTAAEGLKVELNSTRQQVEALKHELRAVQQAAEDASRRESTAHTDMQEMESLMRELDRDLEVQVNAVWRQLRAERADSLFALPEAGTVAPARRWRPVLQALVSIMKRSANEAERQSQALEQARERAASLEGQVFRTNELATSLAAHQQLKAAHMSELEESRRSIALMDQALTEANRECERLHRQLEELSTTHKAFTAEAATRESRLQSQMAERESSLQAQIADREERLRAAMADHEKRLAALTAEWESRLQLQVAERDARFHSALADADAKLQAAAAERDARLAAAAADADAKLAAAIAERDARLQQTITEGEARYHEAVSDRDARVAALTADRDALQRQMSSLRDMQAEDKQERDLLRLRSSPVGGGVGSSLEIEGVIDWGEPLCQEKLLKSLAGVRIQVGKLQAELGPLRASAGLTEELSSQLGSARSRLADAQRSVEELSAKTAELEADLRGALQTKSSLQQQLTTSENEAAALQTSLTEARHIIASLQDDVAMLTKSRDTWKDAHGQIETLTARLTATDKALAEANTRAASLNGQLVLAESEARLKAQELMSRVQAAEDAEQLAKANAKDALERLENRLREAGEQGGRLVADLDNLRAERHEAQLKADDLQRQLMEARARLVDAEHVSKQLQKVIAERDSLQEQMNGLRNTHMQANDDLRSLRRQLEMAQEQLTRVQDEKTRLAAQVEGQRLDAIMNSMAPRTSGRLVALARPGGVLGGEPGQAPGGSMGLGGTGDGSQRPAPSSYVR</sequence>
<feature type="region of interest" description="Disordered" evidence="2">
    <location>
        <begin position="50"/>
        <end position="69"/>
    </location>
</feature>
<dbReference type="EMBL" id="LSYV01000002">
    <property type="protein sequence ID" value="KXZ56200.1"/>
    <property type="molecule type" value="Genomic_DNA"/>
</dbReference>
<dbReference type="OrthoDB" id="540783at2759"/>
<keyword evidence="4" id="KW-1185">Reference proteome</keyword>
<feature type="region of interest" description="Disordered" evidence="2">
    <location>
        <begin position="717"/>
        <end position="738"/>
    </location>
</feature>
<accession>A0A150H3Q9</accession>
<dbReference type="AlphaFoldDB" id="A0A150H3Q9"/>
<dbReference type="PANTHER" id="PTHR47357:SF1">
    <property type="entry name" value="SPINDLE POLE BODY COMPONENT 110"/>
    <property type="match status" value="1"/>
</dbReference>
<name>A0A150H3Q9_GONPE</name>
<dbReference type="GO" id="GO:0005856">
    <property type="term" value="C:cytoskeleton"/>
    <property type="evidence" value="ECO:0007669"/>
    <property type="project" value="TreeGrafter"/>
</dbReference>
<dbReference type="Gene3D" id="1.10.287.1490">
    <property type="match status" value="1"/>
</dbReference>
<feature type="compositionally biased region" description="Basic and acidic residues" evidence="2">
    <location>
        <begin position="718"/>
        <end position="730"/>
    </location>
</feature>
<comment type="caution">
    <text evidence="3">The sequence shown here is derived from an EMBL/GenBank/DDBJ whole genome shotgun (WGS) entry which is preliminary data.</text>
</comment>
<evidence type="ECO:0000256" key="1">
    <source>
        <dbReference type="SAM" id="Coils"/>
    </source>
</evidence>
<evidence type="ECO:0000313" key="3">
    <source>
        <dbReference type="EMBL" id="KXZ56200.1"/>
    </source>
</evidence>
<feature type="coiled-coil region" evidence="1">
    <location>
        <begin position="375"/>
        <end position="437"/>
    </location>
</feature>
<feature type="coiled-coil region" evidence="1">
    <location>
        <begin position="301"/>
        <end position="342"/>
    </location>
</feature>
<feature type="compositionally biased region" description="Polar residues" evidence="2">
    <location>
        <begin position="202"/>
        <end position="214"/>
    </location>
</feature>
<feature type="compositionally biased region" description="Gly residues" evidence="2">
    <location>
        <begin position="125"/>
        <end position="135"/>
    </location>
</feature>
<organism evidence="3 4">
    <name type="scientific">Gonium pectorale</name>
    <name type="common">Green alga</name>
    <dbReference type="NCBI Taxonomy" id="33097"/>
    <lineage>
        <taxon>Eukaryota</taxon>
        <taxon>Viridiplantae</taxon>
        <taxon>Chlorophyta</taxon>
        <taxon>core chlorophytes</taxon>
        <taxon>Chlorophyceae</taxon>
        <taxon>CS clade</taxon>
        <taxon>Chlamydomonadales</taxon>
        <taxon>Volvocaceae</taxon>
        <taxon>Gonium</taxon>
    </lineage>
</organism>
<feature type="region of interest" description="Disordered" evidence="2">
    <location>
        <begin position="202"/>
        <end position="226"/>
    </location>
</feature>
<dbReference type="Proteomes" id="UP000075714">
    <property type="component" value="Unassembled WGS sequence"/>
</dbReference>
<reference evidence="4" key="1">
    <citation type="journal article" date="2016" name="Nat. Commun.">
        <title>The Gonium pectorale genome demonstrates co-option of cell cycle regulation during the evolution of multicellularity.</title>
        <authorList>
            <person name="Hanschen E.R."/>
            <person name="Marriage T.N."/>
            <person name="Ferris P.J."/>
            <person name="Hamaji T."/>
            <person name="Toyoda A."/>
            <person name="Fujiyama A."/>
            <person name="Neme R."/>
            <person name="Noguchi H."/>
            <person name="Minakuchi Y."/>
            <person name="Suzuki M."/>
            <person name="Kawai-Toyooka H."/>
            <person name="Smith D.R."/>
            <person name="Sparks H."/>
            <person name="Anderson J."/>
            <person name="Bakaric R."/>
            <person name="Luria V."/>
            <person name="Karger A."/>
            <person name="Kirschner M.W."/>
            <person name="Durand P.M."/>
            <person name="Michod R.E."/>
            <person name="Nozaki H."/>
            <person name="Olson B.J."/>
        </authorList>
    </citation>
    <scope>NUCLEOTIDE SEQUENCE [LARGE SCALE GENOMIC DNA]</scope>
    <source>
        <strain evidence="4">NIES-2863</strain>
    </source>
</reference>
<gene>
    <name evidence="3" type="ORF">GPECTOR_1g173</name>
</gene>
<dbReference type="GO" id="GO:0005200">
    <property type="term" value="F:structural constituent of cytoskeleton"/>
    <property type="evidence" value="ECO:0007669"/>
    <property type="project" value="TreeGrafter"/>
</dbReference>
<feature type="coiled-coil region" evidence="1">
    <location>
        <begin position="796"/>
        <end position="851"/>
    </location>
</feature>
<dbReference type="PANTHER" id="PTHR47357">
    <property type="entry name" value="COP1-INTERACTIVE PROTEIN 1"/>
    <property type="match status" value="1"/>
</dbReference>
<feature type="coiled-coil region" evidence="1">
    <location>
        <begin position="473"/>
        <end position="569"/>
    </location>
</feature>
<dbReference type="STRING" id="33097.A0A150H3Q9"/>
<feature type="region of interest" description="Disordered" evidence="2">
    <location>
        <begin position="1087"/>
        <end position="1123"/>
    </location>
</feature>
<proteinExistence type="predicted"/>
<feature type="compositionally biased region" description="Low complexity" evidence="2">
    <location>
        <begin position="136"/>
        <end position="150"/>
    </location>
</feature>
<feature type="compositionally biased region" description="Gly residues" evidence="2">
    <location>
        <begin position="1090"/>
        <end position="1111"/>
    </location>
</feature>
<evidence type="ECO:0000256" key="2">
    <source>
        <dbReference type="SAM" id="MobiDB-lite"/>
    </source>
</evidence>